<dbReference type="OrthoDB" id="241397at2157"/>
<organism evidence="1 2">
    <name type="scientific">Halopenitus malekzadehii</name>
    <dbReference type="NCBI Taxonomy" id="1267564"/>
    <lineage>
        <taxon>Archaea</taxon>
        <taxon>Methanobacteriati</taxon>
        <taxon>Methanobacteriota</taxon>
        <taxon>Stenosarchaea group</taxon>
        <taxon>Halobacteria</taxon>
        <taxon>Halobacteriales</taxon>
        <taxon>Haloferacaceae</taxon>
        <taxon>Halopenitus</taxon>
    </lineage>
</organism>
<protein>
    <submittedName>
        <fullName evidence="1">Uncharacterized protein</fullName>
    </submittedName>
</protein>
<dbReference type="EMBL" id="FNWU01000016">
    <property type="protein sequence ID" value="SEH63308.1"/>
    <property type="molecule type" value="Genomic_DNA"/>
</dbReference>
<dbReference type="Proteomes" id="UP000199215">
    <property type="component" value="Unassembled WGS sequence"/>
</dbReference>
<evidence type="ECO:0000313" key="2">
    <source>
        <dbReference type="Proteomes" id="UP000199215"/>
    </source>
</evidence>
<accession>A0A1H6JVG6</accession>
<keyword evidence="2" id="KW-1185">Reference proteome</keyword>
<sequence>MGDNDLEAAEDAREELQSLLVAQAQAGVPEQVLVGLLREQAAEIEQFGYIPRRWEQPDQQEISKR</sequence>
<dbReference type="AlphaFoldDB" id="A0A1H6JVG6"/>
<name>A0A1H6JVG6_9EURY</name>
<reference evidence="1 2" key="1">
    <citation type="submission" date="2016-10" db="EMBL/GenBank/DDBJ databases">
        <authorList>
            <person name="de Groot N.N."/>
        </authorList>
    </citation>
    <scope>NUCLEOTIDE SEQUENCE [LARGE SCALE GENOMIC DNA]</scope>
    <source>
        <strain evidence="1 2">IBRC-M10418</strain>
    </source>
</reference>
<gene>
    <name evidence="1" type="ORF">SAMN05192561_11623</name>
</gene>
<dbReference type="STRING" id="1267564.SAMN05192561_11623"/>
<dbReference type="RefSeq" id="WP_092817769.1">
    <property type="nucleotide sequence ID" value="NZ_FNWU01000016.1"/>
</dbReference>
<proteinExistence type="predicted"/>
<evidence type="ECO:0000313" key="1">
    <source>
        <dbReference type="EMBL" id="SEH63308.1"/>
    </source>
</evidence>